<keyword evidence="1" id="KW-0732">Signal</keyword>
<keyword evidence="3" id="KW-1185">Reference proteome</keyword>
<reference evidence="2 3" key="1">
    <citation type="submission" date="2020-08" db="EMBL/GenBank/DDBJ databases">
        <title>Genomic Encyclopedia of Type Strains, Phase IV (KMG-IV): sequencing the most valuable type-strain genomes for metagenomic binning, comparative biology and taxonomic classification.</title>
        <authorList>
            <person name="Goeker M."/>
        </authorList>
    </citation>
    <scope>NUCLEOTIDE SEQUENCE [LARGE SCALE GENOMIC DNA]</scope>
    <source>
        <strain evidence="2 3">DSM 17976</strain>
    </source>
</reference>
<evidence type="ECO:0000313" key="3">
    <source>
        <dbReference type="Proteomes" id="UP000541352"/>
    </source>
</evidence>
<comment type="caution">
    <text evidence="2">The sequence shown here is derived from an EMBL/GenBank/DDBJ whole genome shotgun (WGS) entry which is preliminary data.</text>
</comment>
<accession>A0A7W5ZI62</accession>
<dbReference type="RefSeq" id="WP_183971071.1">
    <property type="nucleotide sequence ID" value="NZ_JACIBY010000001.1"/>
</dbReference>
<protein>
    <recommendedName>
        <fullName evidence="4">DUF4402 domain-containing protein</fullName>
    </recommendedName>
</protein>
<gene>
    <name evidence="2" type="ORF">FHS57_000281</name>
</gene>
<proteinExistence type="predicted"/>
<evidence type="ECO:0008006" key="4">
    <source>
        <dbReference type="Google" id="ProtNLM"/>
    </source>
</evidence>
<sequence length="157" mass="16975">MIRTLLIISMCWLSSKCLAQVSSITVTGSWNPSAAGLITEAGLNYSSYLTSSPNQSLVSLVSVKSNWEVKVEQQNNNWTSDLQLWIRRTGDGTTLGGIGTISGTPTYTLLTSMPTTLFAGTGPDRNDIPIEYQVRGLSVLTPVASYSATIVFTLMEF</sequence>
<organism evidence="2 3">
    <name type="scientific">Runella defluvii</name>
    <dbReference type="NCBI Taxonomy" id="370973"/>
    <lineage>
        <taxon>Bacteria</taxon>
        <taxon>Pseudomonadati</taxon>
        <taxon>Bacteroidota</taxon>
        <taxon>Cytophagia</taxon>
        <taxon>Cytophagales</taxon>
        <taxon>Spirosomataceae</taxon>
        <taxon>Runella</taxon>
    </lineage>
</organism>
<dbReference type="AlphaFoldDB" id="A0A7W5ZI62"/>
<evidence type="ECO:0000313" key="2">
    <source>
        <dbReference type="EMBL" id="MBB3836299.1"/>
    </source>
</evidence>
<evidence type="ECO:0000256" key="1">
    <source>
        <dbReference type="SAM" id="SignalP"/>
    </source>
</evidence>
<feature type="signal peptide" evidence="1">
    <location>
        <begin position="1"/>
        <end position="19"/>
    </location>
</feature>
<feature type="chain" id="PRO_5031523849" description="DUF4402 domain-containing protein" evidence="1">
    <location>
        <begin position="20"/>
        <end position="157"/>
    </location>
</feature>
<dbReference type="Proteomes" id="UP000541352">
    <property type="component" value="Unassembled WGS sequence"/>
</dbReference>
<dbReference type="EMBL" id="JACIBY010000001">
    <property type="protein sequence ID" value="MBB3836299.1"/>
    <property type="molecule type" value="Genomic_DNA"/>
</dbReference>
<name>A0A7W5ZI62_9BACT</name>